<evidence type="ECO:0000256" key="6">
    <source>
        <dbReference type="ARBA" id="ARBA00022989"/>
    </source>
</evidence>
<feature type="transmembrane region" description="Helical" evidence="8">
    <location>
        <begin position="123"/>
        <end position="143"/>
    </location>
</feature>
<evidence type="ECO:0000256" key="5">
    <source>
        <dbReference type="ARBA" id="ARBA00022692"/>
    </source>
</evidence>
<evidence type="ECO:0000256" key="8">
    <source>
        <dbReference type="RuleBase" id="RU362101"/>
    </source>
</evidence>
<feature type="transmembrane region" description="Helical" evidence="8">
    <location>
        <begin position="207"/>
        <end position="224"/>
    </location>
</feature>
<keyword evidence="3 8" id="KW-0813">Transport</keyword>
<evidence type="ECO:0000256" key="2">
    <source>
        <dbReference type="ARBA" id="ARBA00010892"/>
    </source>
</evidence>
<keyword evidence="7 8" id="KW-0472">Membrane</keyword>
<feature type="transmembrane region" description="Helical" evidence="8">
    <location>
        <begin position="163"/>
        <end position="187"/>
    </location>
</feature>
<dbReference type="InterPro" id="IPR011541">
    <property type="entry name" value="Ni/Co_transpt_high_affinity"/>
</dbReference>
<sequence>MDFLQQDLTGFIVLSVLGLRHGLDPDHITVIDGYTYRLHLNKSIWTRWVGTLFTFGHGIMVTAIALFLCILKNNFEMPTMLDIIVEWLSSVMLLFMGVSNLISLTRKDGAQLSGFRKKLLPKSFSNSLNPFTVIITGIIFGFIFDTSSQIAAFGYAVSVSNQWIYAILGGVVFSLGLILTGTCDSLLLSKLLKTFDQKKIQRHRFKLNVLITIMCFAIPLYKIASVMNPALELDDFQNNIVGLVFISIIISLYAELYLRHRYSKGEAVLESVKDNVL</sequence>
<dbReference type="Pfam" id="PF03824">
    <property type="entry name" value="NicO"/>
    <property type="match status" value="1"/>
</dbReference>
<dbReference type="RefSeq" id="WP_247808938.1">
    <property type="nucleotide sequence ID" value="NZ_CP095855.1"/>
</dbReference>
<evidence type="ECO:0000313" key="9">
    <source>
        <dbReference type="EMBL" id="UPK66728.1"/>
    </source>
</evidence>
<evidence type="ECO:0000256" key="4">
    <source>
        <dbReference type="ARBA" id="ARBA00022596"/>
    </source>
</evidence>
<reference evidence="9 10" key="1">
    <citation type="submission" date="2022-04" db="EMBL/GenBank/DDBJ databases">
        <title>The arsenic-methylating capacity of Chitinophaga filiformis YT5 during chitin decomposition.</title>
        <authorList>
            <person name="Chen G."/>
            <person name="Liang Y."/>
        </authorList>
    </citation>
    <scope>NUCLEOTIDE SEQUENCE [LARGE SCALE GENOMIC DNA]</scope>
    <source>
        <strain evidence="9 10">YT5</strain>
    </source>
</reference>
<keyword evidence="4" id="KW-0533">Nickel</keyword>
<gene>
    <name evidence="9" type="ORF">MYF79_17470</name>
</gene>
<proteinExistence type="inferred from homology"/>
<keyword evidence="6 8" id="KW-1133">Transmembrane helix</keyword>
<feature type="transmembrane region" description="Helical" evidence="8">
    <location>
        <begin position="83"/>
        <end position="102"/>
    </location>
</feature>
<dbReference type="PANTHER" id="PTHR31611:SF0">
    <property type="entry name" value="HIGH-AFFINITY NICKEL TRANSPORT PROTEIN NIC1"/>
    <property type="match status" value="1"/>
</dbReference>
<dbReference type="PANTHER" id="PTHR31611">
    <property type="entry name" value="HIGH-AFFINITY NICKEL TRANSPORT PROTEIN NIC1"/>
    <property type="match status" value="1"/>
</dbReference>
<dbReference type="EMBL" id="CP095855">
    <property type="protein sequence ID" value="UPK66728.1"/>
    <property type="molecule type" value="Genomic_DNA"/>
</dbReference>
<name>A0ABY4HUP2_CHIFI</name>
<evidence type="ECO:0000256" key="1">
    <source>
        <dbReference type="ARBA" id="ARBA00004127"/>
    </source>
</evidence>
<evidence type="ECO:0000256" key="3">
    <source>
        <dbReference type="ARBA" id="ARBA00022448"/>
    </source>
</evidence>
<evidence type="ECO:0000256" key="7">
    <source>
        <dbReference type="ARBA" id="ARBA00023136"/>
    </source>
</evidence>
<accession>A0ABY4HUP2</accession>
<evidence type="ECO:0000313" key="10">
    <source>
        <dbReference type="Proteomes" id="UP000830198"/>
    </source>
</evidence>
<dbReference type="Proteomes" id="UP000830198">
    <property type="component" value="Chromosome"/>
</dbReference>
<comment type="subcellular location">
    <subcellularLocation>
        <location evidence="8">Cell membrane</location>
        <topology evidence="8">Multi-pass membrane protein</topology>
    </subcellularLocation>
    <subcellularLocation>
        <location evidence="1">Endomembrane system</location>
        <topology evidence="1">Multi-pass membrane protein</topology>
    </subcellularLocation>
</comment>
<keyword evidence="5 8" id="KW-0812">Transmembrane</keyword>
<dbReference type="InterPro" id="IPR004688">
    <property type="entry name" value="Ni/Co_transpt"/>
</dbReference>
<organism evidence="9 10">
    <name type="scientific">Chitinophaga filiformis</name>
    <name type="common">Myxococcus filiformis</name>
    <name type="synonym">Flexibacter filiformis</name>
    <dbReference type="NCBI Taxonomy" id="104663"/>
    <lineage>
        <taxon>Bacteria</taxon>
        <taxon>Pseudomonadati</taxon>
        <taxon>Bacteroidota</taxon>
        <taxon>Chitinophagia</taxon>
        <taxon>Chitinophagales</taxon>
        <taxon>Chitinophagaceae</taxon>
        <taxon>Chitinophaga</taxon>
    </lineage>
</organism>
<comment type="similarity">
    <text evidence="2 8">Belongs to the NiCoT transporter (TC 2.A.52) family.</text>
</comment>
<feature type="transmembrane region" description="Helical" evidence="8">
    <location>
        <begin position="48"/>
        <end position="71"/>
    </location>
</feature>
<keyword evidence="10" id="KW-1185">Reference proteome</keyword>
<protein>
    <recommendedName>
        <fullName evidence="8">Nickel/cobalt efflux system</fullName>
    </recommendedName>
</protein>
<feature type="transmembrane region" description="Helical" evidence="8">
    <location>
        <begin position="236"/>
        <end position="254"/>
    </location>
</feature>